<dbReference type="SUPFAM" id="SSF53474">
    <property type="entry name" value="alpha/beta-Hydrolases"/>
    <property type="match status" value="1"/>
</dbReference>
<protein>
    <recommendedName>
        <fullName evidence="3">Serine aminopeptidase S33 domain-containing protein</fullName>
    </recommendedName>
</protein>
<sequence length="137" mass="16024">MNVSGKLDKMNDDLIQKITNTDEPVIRYKGKKINAKWNREHIHYDVREYLKDVACPVLAITGTKDVQVRPEHTQVICSIVQGSCESYLIENMTHILRKTDAEMEFSVILKDYKNQVKQPIDKELKEKMVEWLSRQFG</sequence>
<proteinExistence type="predicted"/>
<dbReference type="InterPro" id="IPR053145">
    <property type="entry name" value="AB_hydrolase_Est10"/>
</dbReference>
<dbReference type="Gene3D" id="3.40.50.1820">
    <property type="entry name" value="alpha/beta hydrolase"/>
    <property type="match status" value="1"/>
</dbReference>
<evidence type="ECO:0008006" key="3">
    <source>
        <dbReference type="Google" id="ProtNLM"/>
    </source>
</evidence>
<dbReference type="GO" id="GO:0052689">
    <property type="term" value="F:carboxylic ester hydrolase activity"/>
    <property type="evidence" value="ECO:0007669"/>
    <property type="project" value="TreeGrafter"/>
</dbReference>
<organism evidence="1 2">
    <name type="scientific">Aneurinibacillus danicus</name>
    <dbReference type="NCBI Taxonomy" id="267746"/>
    <lineage>
        <taxon>Bacteria</taxon>
        <taxon>Bacillati</taxon>
        <taxon>Bacillota</taxon>
        <taxon>Bacilli</taxon>
        <taxon>Bacillales</taxon>
        <taxon>Paenibacillaceae</taxon>
        <taxon>Aneurinibacillus group</taxon>
        <taxon>Aneurinibacillus</taxon>
    </lineage>
</organism>
<evidence type="ECO:0000313" key="2">
    <source>
        <dbReference type="Proteomes" id="UP000321157"/>
    </source>
</evidence>
<dbReference type="InterPro" id="IPR029058">
    <property type="entry name" value="AB_hydrolase_fold"/>
</dbReference>
<dbReference type="Proteomes" id="UP000321157">
    <property type="component" value="Unassembled WGS sequence"/>
</dbReference>
<comment type="caution">
    <text evidence="1">The sequence shown here is derived from an EMBL/GenBank/DDBJ whole genome shotgun (WGS) entry which is preliminary data.</text>
</comment>
<evidence type="ECO:0000313" key="1">
    <source>
        <dbReference type="EMBL" id="GEN34499.1"/>
    </source>
</evidence>
<keyword evidence="2" id="KW-1185">Reference proteome</keyword>
<dbReference type="EMBL" id="BJXX01000082">
    <property type="protein sequence ID" value="GEN34499.1"/>
    <property type="molecule type" value="Genomic_DNA"/>
</dbReference>
<dbReference type="AlphaFoldDB" id="A0A511V6U8"/>
<name>A0A511V6U8_9BACL</name>
<accession>A0A511V6U8</accession>
<gene>
    <name evidence="1" type="ORF">ADA01nite_19590</name>
</gene>
<dbReference type="PANTHER" id="PTHR43265:SF1">
    <property type="entry name" value="ESTERASE ESTD"/>
    <property type="match status" value="1"/>
</dbReference>
<reference evidence="1 2" key="1">
    <citation type="submission" date="2019-07" db="EMBL/GenBank/DDBJ databases">
        <title>Whole genome shotgun sequence of Aneurinibacillus danicus NBRC 102444.</title>
        <authorList>
            <person name="Hosoyama A."/>
            <person name="Uohara A."/>
            <person name="Ohji S."/>
            <person name="Ichikawa N."/>
        </authorList>
    </citation>
    <scope>NUCLEOTIDE SEQUENCE [LARGE SCALE GENOMIC DNA]</scope>
    <source>
        <strain evidence="1 2">NBRC 102444</strain>
    </source>
</reference>
<dbReference type="PANTHER" id="PTHR43265">
    <property type="entry name" value="ESTERASE ESTD"/>
    <property type="match status" value="1"/>
</dbReference>